<dbReference type="GO" id="GO:0005739">
    <property type="term" value="C:mitochondrion"/>
    <property type="evidence" value="ECO:0007669"/>
    <property type="project" value="TreeGrafter"/>
</dbReference>
<reference evidence="5" key="2">
    <citation type="submission" date="2024-04" db="EMBL/GenBank/DDBJ databases">
        <authorList>
            <person name="Chen Y."/>
            <person name="Shah S."/>
            <person name="Dougan E. K."/>
            <person name="Thang M."/>
            <person name="Chan C."/>
        </authorList>
    </citation>
    <scope>NUCLEOTIDE SEQUENCE [LARGE SCALE GENOMIC DNA]</scope>
</reference>
<dbReference type="PANTHER" id="PTHR12286">
    <property type="entry name" value="SACCHAROPINE DEHYDROGENASE-LIKE OXIDOREDUCTASE"/>
    <property type="match status" value="1"/>
</dbReference>
<dbReference type="EMBL" id="CAMXCT010002996">
    <property type="protein sequence ID" value="CAI4001747.1"/>
    <property type="molecule type" value="Genomic_DNA"/>
</dbReference>
<proteinExistence type="inferred from homology"/>
<dbReference type="InterPro" id="IPR051276">
    <property type="entry name" value="Saccharopine_DH-like_oxidrdct"/>
</dbReference>
<feature type="domain" description="Saccharopine dehydrogenase NADP binding" evidence="3">
    <location>
        <begin position="6"/>
        <end position="128"/>
    </location>
</feature>
<dbReference type="SUPFAM" id="SSF51735">
    <property type="entry name" value="NAD(P)-binding Rossmann-fold domains"/>
    <property type="match status" value="1"/>
</dbReference>
<dbReference type="PROSITE" id="PS51375">
    <property type="entry name" value="PPR"/>
    <property type="match status" value="2"/>
</dbReference>
<reference evidence="4" key="1">
    <citation type="submission" date="2022-10" db="EMBL/GenBank/DDBJ databases">
        <authorList>
            <person name="Chen Y."/>
            <person name="Dougan E. K."/>
            <person name="Chan C."/>
            <person name="Rhodes N."/>
            <person name="Thang M."/>
        </authorList>
    </citation>
    <scope>NUCLEOTIDE SEQUENCE</scope>
</reference>
<dbReference type="PANTHER" id="PTHR12286:SF5">
    <property type="entry name" value="SACCHAROPINE DEHYDROGENASE-LIKE OXIDOREDUCTASE"/>
    <property type="match status" value="1"/>
</dbReference>
<protein>
    <recommendedName>
        <fullName evidence="3">Saccharopine dehydrogenase NADP binding domain-containing protein</fullName>
    </recommendedName>
</protein>
<comment type="caution">
    <text evidence="4">The sequence shown here is derived from an EMBL/GenBank/DDBJ whole genome shotgun (WGS) entry which is preliminary data.</text>
</comment>
<dbReference type="GO" id="GO:0005886">
    <property type="term" value="C:plasma membrane"/>
    <property type="evidence" value="ECO:0007669"/>
    <property type="project" value="TreeGrafter"/>
</dbReference>
<comment type="similarity">
    <text evidence="1">Belongs to the saccharopine dehydrogenase family.</text>
</comment>
<accession>A0A9P1CZY3</accession>
<feature type="repeat" description="PPR" evidence="2">
    <location>
        <begin position="450"/>
        <end position="480"/>
    </location>
</feature>
<dbReference type="Gene3D" id="3.40.50.720">
    <property type="entry name" value="NAD(P)-binding Rossmann-like Domain"/>
    <property type="match status" value="1"/>
</dbReference>
<evidence type="ECO:0000259" key="3">
    <source>
        <dbReference type="Pfam" id="PF03435"/>
    </source>
</evidence>
<gene>
    <name evidence="4" type="ORF">C1SCF055_LOCUS27764</name>
</gene>
<evidence type="ECO:0000313" key="4">
    <source>
        <dbReference type="EMBL" id="CAI4001747.1"/>
    </source>
</evidence>
<dbReference type="OrthoDB" id="10268090at2759"/>
<dbReference type="InterPro" id="IPR002885">
    <property type="entry name" value="PPR_rpt"/>
</dbReference>
<feature type="non-terminal residue" evidence="4">
    <location>
        <position position="1"/>
    </location>
</feature>
<feature type="repeat" description="PPR" evidence="2">
    <location>
        <begin position="484"/>
        <end position="512"/>
    </location>
</feature>
<evidence type="ECO:0000256" key="2">
    <source>
        <dbReference type="PROSITE-ProRule" id="PRU00708"/>
    </source>
</evidence>
<sequence>MAVYDVILFGATGFTGGLMLKYLASKTSVKYAICGRNRGKMEQAVAELSPKPEILVLDVVSASLTEVKEVVKQTKCVCTSVGPFQEYGEALVQACAELGVDYTDTSGESTFMRQMIEKYDAVARQSGARIAVHCGQDCVPWDLMVWKLWQLNGSDLIGVKLLGEMRGVPSGGTLSTAMLSMRTKPSKGTLGFDPLYLADGKKSEFLTQVDLPKGSRYYEEAGQKGGPWIMGPVMANAVRRTNAVLKMVPDLKYHEAMLESSDFGLSTLSTMAMGIAVYLPFTQSLWYKMGVLPEPGSGPSAEEMEKGFLTLTGYAETKNKEAKMKAVMKFYTDPGYKDTARMCVEAALALVELPKSQKAGGVYSPAAACGEGLFDRLLATGTTWEVIKLCTVLAVRKSVTTAQWNSGNYVERVSDVAKHITMIRNCAAEQNLEGAMNVFESLKQSGAEMNSVVYNTVLDACVECSQLGKAQSWMEQMKKDGMSDVVSYNTLIKAQLQAGNMKKARALVDEMR</sequence>
<dbReference type="NCBIfam" id="TIGR00756">
    <property type="entry name" value="PPR"/>
    <property type="match status" value="2"/>
</dbReference>
<evidence type="ECO:0000256" key="1">
    <source>
        <dbReference type="ARBA" id="ARBA00038048"/>
    </source>
</evidence>
<dbReference type="InterPro" id="IPR036291">
    <property type="entry name" value="NAD(P)-bd_dom_sf"/>
</dbReference>
<dbReference type="GO" id="GO:0009247">
    <property type="term" value="P:glycolipid biosynthetic process"/>
    <property type="evidence" value="ECO:0007669"/>
    <property type="project" value="TreeGrafter"/>
</dbReference>
<name>A0A9P1CZY3_9DINO</name>
<dbReference type="Pfam" id="PF13812">
    <property type="entry name" value="PPR_3"/>
    <property type="match status" value="1"/>
</dbReference>
<dbReference type="AlphaFoldDB" id="A0A9P1CZY3"/>
<dbReference type="EMBL" id="CAMXCT020002996">
    <property type="protein sequence ID" value="CAL1155122.1"/>
    <property type="molecule type" value="Genomic_DNA"/>
</dbReference>
<evidence type="ECO:0000313" key="5">
    <source>
        <dbReference type="EMBL" id="CAL1155122.1"/>
    </source>
</evidence>
<dbReference type="InterPro" id="IPR005097">
    <property type="entry name" value="Sacchrp_dh_NADP-bd"/>
</dbReference>
<dbReference type="Pfam" id="PF12854">
    <property type="entry name" value="PPR_1"/>
    <property type="match status" value="1"/>
</dbReference>
<dbReference type="Pfam" id="PF03435">
    <property type="entry name" value="Sacchrp_dh_NADP"/>
    <property type="match status" value="1"/>
</dbReference>
<dbReference type="GO" id="GO:0005811">
    <property type="term" value="C:lipid droplet"/>
    <property type="evidence" value="ECO:0007669"/>
    <property type="project" value="TreeGrafter"/>
</dbReference>
<dbReference type="InterPro" id="IPR011990">
    <property type="entry name" value="TPR-like_helical_dom_sf"/>
</dbReference>
<organism evidence="4">
    <name type="scientific">Cladocopium goreaui</name>
    <dbReference type="NCBI Taxonomy" id="2562237"/>
    <lineage>
        <taxon>Eukaryota</taxon>
        <taxon>Sar</taxon>
        <taxon>Alveolata</taxon>
        <taxon>Dinophyceae</taxon>
        <taxon>Suessiales</taxon>
        <taxon>Symbiodiniaceae</taxon>
        <taxon>Cladocopium</taxon>
    </lineage>
</organism>
<dbReference type="Gene3D" id="1.25.40.10">
    <property type="entry name" value="Tetratricopeptide repeat domain"/>
    <property type="match status" value="1"/>
</dbReference>